<accession>A0A7S1L6H5</accession>
<organism evidence="3">
    <name type="scientific">Neobodo designis</name>
    <name type="common">Flagellated protozoan</name>
    <name type="synonym">Bodo designis</name>
    <dbReference type="NCBI Taxonomy" id="312471"/>
    <lineage>
        <taxon>Eukaryota</taxon>
        <taxon>Discoba</taxon>
        <taxon>Euglenozoa</taxon>
        <taxon>Kinetoplastea</taxon>
        <taxon>Metakinetoplastina</taxon>
        <taxon>Neobodonida</taxon>
        <taxon>Neobodo</taxon>
    </lineage>
</organism>
<feature type="region of interest" description="Disordered" evidence="1">
    <location>
        <begin position="1280"/>
        <end position="1321"/>
    </location>
</feature>
<evidence type="ECO:0000256" key="2">
    <source>
        <dbReference type="SAM" id="Phobius"/>
    </source>
</evidence>
<keyword evidence="2" id="KW-0472">Membrane</keyword>
<feature type="compositionally biased region" description="Polar residues" evidence="1">
    <location>
        <begin position="1309"/>
        <end position="1318"/>
    </location>
</feature>
<keyword evidence="2" id="KW-0812">Transmembrane</keyword>
<name>A0A7S1L6H5_NEODS</name>
<evidence type="ECO:0000313" key="3">
    <source>
        <dbReference type="EMBL" id="CAD9095269.1"/>
    </source>
</evidence>
<sequence length="1349" mass="143393">MLSVSGAGLSSARSRVVVIDSTTTGCQDSGSSNAVPFEVMNDTAGTVSLPTDDVGRFSACHWQDEIGRVRFVGEFVVSAIVPRVSRVSMKLSADGNSLKVSVEGHGLVPGEDSLWLSNAPDCRDVLGGVSSPTLQSDGQRIGTNATAELASPLFRTSENWIMASLCYRFALSDESLAVGAVGLPLANQPPKLRLAYRRLRVFSRERATVVVAPAVIGLLTTGPRPQDANETVSFSFSAADPSRVLSSQDITLHNGSLSVPINARASGLLNITIAATDDGGSDHGGVAQSSLAFLVLDVRFRTNTPPSFAAPPHVTASLASMRASHGAVTLRAVVTNISADSGNATELPTQVVTFVVATSPTGNTSWPQDGLRFVEISSQGDLTLQLTDGFMSDYDLAVPVWVKAVDNGDTLGMDGPSESNWWPLEVRLVAENFPPTFSLTAIARSPIVLRSTASLSLQVVAGFSAGDYGEHQTVRFTVTFEDPVHQALFALEPTIDSAGVLHARAKSLQEADTVALLVSAKDDGGTLGGGSDTSATQSLTLWMAPTFGLVATPSTAVAGARVTLSVTGGHPLERSLGLRFHFFVSLNQDRANELLTLGVVNDTVFHVHPTPPGHNHLSVHVRAATILVGASTATLSVSALDSVQASNWTWSDPAISLLRARLDVLLVSRSISHSTPQAIGDPVRALIVEALSKIRYQERLRPETLLVSEQGLQLLLSVLRNMFPSLHQRRRMQGNSTLGEPASAQIVANSVGQLTAAFQSLNWSAAAAFNTSTIETAADTLVAMLSHSIVITTPPVLWQEKEDEDKAMAEGLHATRKQQSAAVAIIVSSFHDVARLACRMGFVVGQRSLSYDLWWAVSLQRDVEVATQTGRTAAESTPATCASLVTMDPPNLLLTTGNPKVSPRGTVCNAAGIADSSNVSAAPPMVVPDSITMPYVSVEAHAEIHAVELSSGEWKPSQTVDLDHGSTARTLSPQDIRFYGVAQWAPVVRGTPSFAVIVSCVLFGGLAISVIVAFCAEWSTLRNQVIHDSPTVYVSDAARGLSRSVRIARGHLLIAAFARTHQFSRWTRPVRAAGLWCTLVNGCFVVTLSLGQESATAQFQVRGHSGDGVRCVWIAVAAYCITAVLLGCTAFTDSAYRIIHLGRFITDVAICGPASAVGTRGSHWRLAIWTVWQSAAIVSVGFITNTYESETSQLRFATLAGGSTALQIAVLESVRVACVEYFRRTPPTAAITSHSKETTCDFEPDEAPLHLQHPPVLPTKEDGTSLPQSTAVALDDSLQTAGSPENASALRRSKSQDCIWSPEADRARSSGNAGTSGSRDPFLRLADEFAFEQRTQPPAEDDREAFFVL</sequence>
<proteinExistence type="predicted"/>
<feature type="transmembrane region" description="Helical" evidence="2">
    <location>
        <begin position="994"/>
        <end position="1016"/>
    </location>
</feature>
<reference evidence="3" key="1">
    <citation type="submission" date="2021-01" db="EMBL/GenBank/DDBJ databases">
        <authorList>
            <person name="Corre E."/>
            <person name="Pelletier E."/>
            <person name="Niang G."/>
            <person name="Scheremetjew M."/>
            <person name="Finn R."/>
            <person name="Kale V."/>
            <person name="Holt S."/>
            <person name="Cochrane G."/>
            <person name="Meng A."/>
            <person name="Brown T."/>
            <person name="Cohen L."/>
        </authorList>
    </citation>
    <scope>NUCLEOTIDE SEQUENCE</scope>
    <source>
        <strain evidence="3">CCAP 1951/1</strain>
    </source>
</reference>
<keyword evidence="2" id="KW-1133">Transmembrane helix</keyword>
<gene>
    <name evidence="3" type="ORF">NDES1114_LOCUS4112</name>
</gene>
<feature type="transmembrane region" description="Helical" evidence="2">
    <location>
        <begin position="1112"/>
        <end position="1131"/>
    </location>
</feature>
<feature type="region of interest" description="Disordered" evidence="1">
    <location>
        <begin position="1230"/>
        <end position="1267"/>
    </location>
</feature>
<dbReference type="EMBL" id="HBGF01006043">
    <property type="protein sequence ID" value="CAD9095269.1"/>
    <property type="molecule type" value="Transcribed_RNA"/>
</dbReference>
<feature type="transmembrane region" description="Helical" evidence="2">
    <location>
        <begin position="1073"/>
        <end position="1092"/>
    </location>
</feature>
<evidence type="ECO:0000256" key="1">
    <source>
        <dbReference type="SAM" id="MobiDB-lite"/>
    </source>
</evidence>
<protein>
    <submittedName>
        <fullName evidence="3">Uncharacterized protein</fullName>
    </submittedName>
</protein>